<dbReference type="EMBL" id="RAWM01000032">
    <property type="protein sequence ID" value="RKH69542.1"/>
    <property type="molecule type" value="Genomic_DNA"/>
</dbReference>
<keyword evidence="3 6" id="KW-1133">Transmembrane helix</keyword>
<evidence type="ECO:0000256" key="6">
    <source>
        <dbReference type="SAM" id="Phobius"/>
    </source>
</evidence>
<accession>A0A3A8QXH2</accession>
<dbReference type="OrthoDB" id="261587at2"/>
<dbReference type="AlphaFoldDB" id="A0A3A8QXH2"/>
<dbReference type="Proteomes" id="UP000282656">
    <property type="component" value="Unassembled WGS sequence"/>
</dbReference>
<dbReference type="InterPro" id="IPR000292">
    <property type="entry name" value="For/NO2_transpt"/>
</dbReference>
<dbReference type="GO" id="GO:0015499">
    <property type="term" value="F:formate transmembrane transporter activity"/>
    <property type="evidence" value="ECO:0007669"/>
    <property type="project" value="TreeGrafter"/>
</dbReference>
<evidence type="ECO:0000256" key="2">
    <source>
        <dbReference type="ARBA" id="ARBA00022692"/>
    </source>
</evidence>
<sequence>MDDPKQREDTGGSSGPRHDAPEEQPQKSYETILAQQVHQAKQELARPARGLLLSSLAAGLEIGVGPFLMAVLLTLTKGVLSRPVVELLLALGYSVGFILVVVGRSELFTEHTALAVQPVLDRAVPVLKLMRLWGLVLAGNLLGATLFSAFAAYLGPALGVMDRSAIGELAHNVIKHSSGTLFLSAVMAGWLMGLVAWIATAARETISQVVLVGLITLAIGLAHLHHSIAGAVEVLMGVFAGHGASVADFGRFLLLSVLGNAVGGSIFVALLKHGHVRHSA</sequence>
<feature type="transmembrane region" description="Helical" evidence="6">
    <location>
        <begin position="84"/>
        <end position="102"/>
    </location>
</feature>
<keyword evidence="8" id="KW-1185">Reference proteome</keyword>
<gene>
    <name evidence="7" type="ORF">D7X96_14750</name>
</gene>
<feature type="transmembrane region" description="Helical" evidence="6">
    <location>
        <begin position="209"/>
        <end position="232"/>
    </location>
</feature>
<keyword evidence="2 6" id="KW-0812">Transmembrane</keyword>
<feature type="transmembrane region" description="Helical" evidence="6">
    <location>
        <begin position="51"/>
        <end position="72"/>
    </location>
</feature>
<dbReference type="RefSeq" id="WP_121725646.1">
    <property type="nucleotide sequence ID" value="NZ_RAWM01000032.1"/>
</dbReference>
<evidence type="ECO:0000256" key="5">
    <source>
        <dbReference type="SAM" id="MobiDB-lite"/>
    </source>
</evidence>
<feature type="transmembrane region" description="Helical" evidence="6">
    <location>
        <begin position="132"/>
        <end position="154"/>
    </location>
</feature>
<dbReference type="PANTHER" id="PTHR30520:SF2">
    <property type="entry name" value="INNER MEMBRANE PROTEIN YFDC"/>
    <property type="match status" value="1"/>
</dbReference>
<keyword evidence="4 6" id="KW-0472">Membrane</keyword>
<evidence type="ECO:0000313" key="7">
    <source>
        <dbReference type="EMBL" id="RKH69542.1"/>
    </source>
</evidence>
<feature type="compositionally biased region" description="Basic and acidic residues" evidence="5">
    <location>
        <begin position="1"/>
        <end position="25"/>
    </location>
</feature>
<proteinExistence type="predicted"/>
<feature type="transmembrane region" description="Helical" evidence="6">
    <location>
        <begin position="252"/>
        <end position="271"/>
    </location>
</feature>
<dbReference type="Pfam" id="PF01226">
    <property type="entry name" value="Form_Nir_trans"/>
    <property type="match status" value="1"/>
</dbReference>
<comment type="subcellular location">
    <subcellularLocation>
        <location evidence="1">Membrane</location>
        <topology evidence="1">Multi-pass membrane protein</topology>
    </subcellularLocation>
</comment>
<feature type="transmembrane region" description="Helical" evidence="6">
    <location>
        <begin position="181"/>
        <end position="202"/>
    </location>
</feature>
<dbReference type="InterPro" id="IPR023271">
    <property type="entry name" value="Aquaporin-like"/>
</dbReference>
<evidence type="ECO:0000256" key="4">
    <source>
        <dbReference type="ARBA" id="ARBA00023136"/>
    </source>
</evidence>
<evidence type="ECO:0000256" key="1">
    <source>
        <dbReference type="ARBA" id="ARBA00004141"/>
    </source>
</evidence>
<organism evidence="7 8">
    <name type="scientific">Corallococcus interemptor</name>
    <dbReference type="NCBI Taxonomy" id="2316720"/>
    <lineage>
        <taxon>Bacteria</taxon>
        <taxon>Pseudomonadati</taxon>
        <taxon>Myxococcota</taxon>
        <taxon>Myxococcia</taxon>
        <taxon>Myxococcales</taxon>
        <taxon>Cystobacterineae</taxon>
        <taxon>Myxococcaceae</taxon>
        <taxon>Corallococcus</taxon>
    </lineage>
</organism>
<name>A0A3A8QXH2_9BACT</name>
<feature type="region of interest" description="Disordered" evidence="5">
    <location>
        <begin position="1"/>
        <end position="28"/>
    </location>
</feature>
<evidence type="ECO:0000313" key="8">
    <source>
        <dbReference type="Proteomes" id="UP000282656"/>
    </source>
</evidence>
<protein>
    <submittedName>
        <fullName evidence="7">Formate/nitrite transporter family protein</fullName>
    </submittedName>
</protein>
<dbReference type="PANTHER" id="PTHR30520">
    <property type="entry name" value="FORMATE TRANSPORTER-RELATED"/>
    <property type="match status" value="1"/>
</dbReference>
<evidence type="ECO:0000256" key="3">
    <source>
        <dbReference type="ARBA" id="ARBA00022989"/>
    </source>
</evidence>
<comment type="caution">
    <text evidence="7">The sequence shown here is derived from an EMBL/GenBank/DDBJ whole genome shotgun (WGS) entry which is preliminary data.</text>
</comment>
<reference evidence="8" key="1">
    <citation type="submission" date="2018-09" db="EMBL/GenBank/DDBJ databases">
        <authorList>
            <person name="Livingstone P.G."/>
            <person name="Whitworth D.E."/>
        </authorList>
    </citation>
    <scope>NUCLEOTIDE SEQUENCE [LARGE SCALE GENOMIC DNA]</scope>
    <source>
        <strain evidence="8">AB047A</strain>
    </source>
</reference>
<dbReference type="GO" id="GO:0005886">
    <property type="term" value="C:plasma membrane"/>
    <property type="evidence" value="ECO:0007669"/>
    <property type="project" value="TreeGrafter"/>
</dbReference>
<dbReference type="Gene3D" id="1.20.1080.10">
    <property type="entry name" value="Glycerol uptake facilitator protein"/>
    <property type="match status" value="1"/>
</dbReference>